<keyword evidence="2" id="KW-1185">Reference proteome</keyword>
<evidence type="ECO:0000313" key="1">
    <source>
        <dbReference type="EMBL" id="KIJ60500.1"/>
    </source>
</evidence>
<name>A0A0C9VRP4_9AGAM</name>
<dbReference type="EMBL" id="KN839871">
    <property type="protein sequence ID" value="KIJ60500.1"/>
    <property type="molecule type" value="Genomic_DNA"/>
</dbReference>
<dbReference type="AlphaFoldDB" id="A0A0C9VRP4"/>
<dbReference type="Proteomes" id="UP000053820">
    <property type="component" value="Unassembled WGS sequence"/>
</dbReference>
<reference evidence="1 2" key="1">
    <citation type="submission" date="2014-04" db="EMBL/GenBank/DDBJ databases">
        <title>Evolutionary Origins and Diversification of the Mycorrhizal Mutualists.</title>
        <authorList>
            <consortium name="DOE Joint Genome Institute"/>
            <consortium name="Mycorrhizal Genomics Consortium"/>
            <person name="Kohler A."/>
            <person name="Kuo A."/>
            <person name="Nagy L.G."/>
            <person name="Floudas D."/>
            <person name="Copeland A."/>
            <person name="Barry K.W."/>
            <person name="Cichocki N."/>
            <person name="Veneault-Fourrey C."/>
            <person name="LaButti K."/>
            <person name="Lindquist E.A."/>
            <person name="Lipzen A."/>
            <person name="Lundell T."/>
            <person name="Morin E."/>
            <person name="Murat C."/>
            <person name="Riley R."/>
            <person name="Ohm R."/>
            <person name="Sun H."/>
            <person name="Tunlid A."/>
            <person name="Henrissat B."/>
            <person name="Grigoriev I.V."/>
            <person name="Hibbett D.S."/>
            <person name="Martin F."/>
        </authorList>
    </citation>
    <scope>NUCLEOTIDE SEQUENCE [LARGE SCALE GENOMIC DNA]</scope>
    <source>
        <strain evidence="1 2">MD-312</strain>
    </source>
</reference>
<dbReference type="HOGENOM" id="CLU_3032630_0_0_1"/>
<accession>A0A0C9VRP4</accession>
<evidence type="ECO:0000313" key="2">
    <source>
        <dbReference type="Proteomes" id="UP000053820"/>
    </source>
</evidence>
<proteinExistence type="predicted"/>
<protein>
    <submittedName>
        <fullName evidence="1">Unplaced genomic scaffold scaffold_37, whole genome shotgun sequence</fullName>
    </submittedName>
</protein>
<sequence length="55" mass="6406">MGEKKKEEIGTIDVEDSQERKAAQMSWRRCLLFAGERMKGWAFGSWHCLHLTLPL</sequence>
<gene>
    <name evidence="1" type="ORF">HYDPIDRAFT_116989</name>
</gene>
<organism evidence="1 2">
    <name type="scientific">Hydnomerulius pinastri MD-312</name>
    <dbReference type="NCBI Taxonomy" id="994086"/>
    <lineage>
        <taxon>Eukaryota</taxon>
        <taxon>Fungi</taxon>
        <taxon>Dikarya</taxon>
        <taxon>Basidiomycota</taxon>
        <taxon>Agaricomycotina</taxon>
        <taxon>Agaricomycetes</taxon>
        <taxon>Agaricomycetidae</taxon>
        <taxon>Boletales</taxon>
        <taxon>Boletales incertae sedis</taxon>
        <taxon>Leucogyrophana</taxon>
    </lineage>
</organism>